<evidence type="ECO:0000256" key="1">
    <source>
        <dbReference type="SAM" id="Coils"/>
    </source>
</evidence>
<dbReference type="EMBL" id="BFEA01000490">
    <property type="protein sequence ID" value="GBG84770.1"/>
    <property type="molecule type" value="Genomic_DNA"/>
</dbReference>
<dbReference type="AlphaFoldDB" id="A0A388LR12"/>
<evidence type="ECO:0000313" key="4">
    <source>
        <dbReference type="Proteomes" id="UP000265515"/>
    </source>
</evidence>
<feature type="region of interest" description="Disordered" evidence="2">
    <location>
        <begin position="124"/>
        <end position="178"/>
    </location>
</feature>
<comment type="caution">
    <text evidence="3">The sequence shown here is derived from an EMBL/GenBank/DDBJ whole genome shotgun (WGS) entry which is preliminary data.</text>
</comment>
<sequence length="324" mass="36221">MKSMVAKLGKNVVVIQEHFEAVRAKKEAKAQKKLEIEEAKRREEEALKFVAEEQARKEKKAEKKKEKVRLEAEWRAEMKKDLDIQAAIRFTEMEDRFISRITQAVAPLGLLRADKGKRKVAYQSASTSASSSEDEGSDTSVTQEISEKTERLCISEKRKRGPEPVFEDSPLMEVPPKRTPKRGILKLVKLSARITRSQAKKGGAKTPNSMRKAADTPASLRKTPVRISPQARGLTPGSKGALARLRYRDNILRELKTLDATELQRICRDEGVIYDKKIDAIFDIVVHRTNVAFTAASVNEVEVIPIADSEEVGADAGDTNVVNE</sequence>
<organism evidence="3 4">
    <name type="scientific">Chara braunii</name>
    <name type="common">Braun's stonewort</name>
    <dbReference type="NCBI Taxonomy" id="69332"/>
    <lineage>
        <taxon>Eukaryota</taxon>
        <taxon>Viridiplantae</taxon>
        <taxon>Streptophyta</taxon>
        <taxon>Charophyceae</taxon>
        <taxon>Charales</taxon>
        <taxon>Characeae</taxon>
        <taxon>Chara</taxon>
    </lineage>
</organism>
<keyword evidence="1" id="KW-0175">Coiled coil</keyword>
<accession>A0A388LR12</accession>
<gene>
    <name evidence="3" type="ORF">CBR_g39147</name>
</gene>
<reference evidence="3 4" key="1">
    <citation type="journal article" date="2018" name="Cell">
        <title>The Chara Genome: Secondary Complexity and Implications for Plant Terrestrialization.</title>
        <authorList>
            <person name="Nishiyama T."/>
            <person name="Sakayama H."/>
            <person name="Vries J.D."/>
            <person name="Buschmann H."/>
            <person name="Saint-Marcoux D."/>
            <person name="Ullrich K.K."/>
            <person name="Haas F.B."/>
            <person name="Vanderstraeten L."/>
            <person name="Becker D."/>
            <person name="Lang D."/>
            <person name="Vosolsobe S."/>
            <person name="Rombauts S."/>
            <person name="Wilhelmsson P.K.I."/>
            <person name="Janitza P."/>
            <person name="Kern R."/>
            <person name="Heyl A."/>
            <person name="Rumpler F."/>
            <person name="Villalobos L.I.A.C."/>
            <person name="Clay J.M."/>
            <person name="Skokan R."/>
            <person name="Toyoda A."/>
            <person name="Suzuki Y."/>
            <person name="Kagoshima H."/>
            <person name="Schijlen E."/>
            <person name="Tajeshwar N."/>
            <person name="Catarino B."/>
            <person name="Hetherington A.J."/>
            <person name="Saltykova A."/>
            <person name="Bonnot C."/>
            <person name="Breuninger H."/>
            <person name="Symeonidi A."/>
            <person name="Radhakrishnan G.V."/>
            <person name="Van Nieuwerburgh F."/>
            <person name="Deforce D."/>
            <person name="Chang C."/>
            <person name="Karol K.G."/>
            <person name="Hedrich R."/>
            <person name="Ulvskov P."/>
            <person name="Glockner G."/>
            <person name="Delwiche C.F."/>
            <person name="Petrasek J."/>
            <person name="Van de Peer Y."/>
            <person name="Friml J."/>
            <person name="Beilby M."/>
            <person name="Dolan L."/>
            <person name="Kohara Y."/>
            <person name="Sugano S."/>
            <person name="Fujiyama A."/>
            <person name="Delaux P.-M."/>
            <person name="Quint M."/>
            <person name="TheiBen G."/>
            <person name="Hagemann M."/>
            <person name="Harholt J."/>
            <person name="Dunand C."/>
            <person name="Zachgo S."/>
            <person name="Langdale J."/>
            <person name="Maumus F."/>
            <person name="Straeten D.V.D."/>
            <person name="Gould S.B."/>
            <person name="Rensing S.A."/>
        </authorList>
    </citation>
    <scope>NUCLEOTIDE SEQUENCE [LARGE SCALE GENOMIC DNA]</scope>
    <source>
        <strain evidence="3 4">S276</strain>
    </source>
</reference>
<proteinExistence type="predicted"/>
<feature type="coiled-coil region" evidence="1">
    <location>
        <begin position="22"/>
        <end position="73"/>
    </location>
</feature>
<evidence type="ECO:0000256" key="2">
    <source>
        <dbReference type="SAM" id="MobiDB-lite"/>
    </source>
</evidence>
<evidence type="ECO:0000313" key="3">
    <source>
        <dbReference type="EMBL" id="GBG84770.1"/>
    </source>
</evidence>
<protein>
    <submittedName>
        <fullName evidence="3">Uncharacterized protein</fullName>
    </submittedName>
</protein>
<name>A0A388LR12_CHABU</name>
<dbReference type="Gramene" id="GBG84770">
    <property type="protein sequence ID" value="GBG84770"/>
    <property type="gene ID" value="CBR_g39147"/>
</dbReference>
<dbReference type="Proteomes" id="UP000265515">
    <property type="component" value="Unassembled WGS sequence"/>
</dbReference>
<feature type="compositionally biased region" description="Basic and acidic residues" evidence="2">
    <location>
        <begin position="145"/>
        <end position="156"/>
    </location>
</feature>
<keyword evidence="4" id="KW-1185">Reference proteome</keyword>
<feature type="region of interest" description="Disordered" evidence="2">
    <location>
        <begin position="196"/>
        <end position="220"/>
    </location>
</feature>